<dbReference type="InterPro" id="IPR029033">
    <property type="entry name" value="His_PPase_superfam"/>
</dbReference>
<evidence type="ECO:0008006" key="6">
    <source>
        <dbReference type="Google" id="ProtNLM"/>
    </source>
</evidence>
<dbReference type="SUPFAM" id="SSF53254">
    <property type="entry name" value="Phosphoglycerate mutase-like"/>
    <property type="match status" value="1"/>
</dbReference>
<feature type="compositionally biased region" description="Gly residues" evidence="2">
    <location>
        <begin position="718"/>
        <end position="728"/>
    </location>
</feature>
<dbReference type="EMBL" id="VLTN01000033">
    <property type="protein sequence ID" value="KAA0150618.1"/>
    <property type="molecule type" value="Genomic_DNA"/>
</dbReference>
<feature type="signal peptide" evidence="3">
    <location>
        <begin position="1"/>
        <end position="39"/>
    </location>
</feature>
<gene>
    <name evidence="4" type="ORF">FNF29_05193</name>
</gene>
<comment type="caution">
    <text evidence="4">The sequence shown here is derived from an EMBL/GenBank/DDBJ whole genome shotgun (WGS) entry which is preliminary data.</text>
</comment>
<organism evidence="4 5">
    <name type="scientific">Cafeteria roenbergensis</name>
    <name type="common">Marine flagellate</name>
    <dbReference type="NCBI Taxonomy" id="33653"/>
    <lineage>
        <taxon>Eukaryota</taxon>
        <taxon>Sar</taxon>
        <taxon>Stramenopiles</taxon>
        <taxon>Bigyra</taxon>
        <taxon>Opalozoa</taxon>
        <taxon>Bicosoecida</taxon>
        <taxon>Cafeteriaceae</taxon>
        <taxon>Cafeteria</taxon>
    </lineage>
</organism>
<keyword evidence="5" id="KW-1185">Reference proteome</keyword>
<dbReference type="PANTHER" id="PTHR11567:SF110">
    <property type="entry name" value="2-PHOSPHOXYLOSE PHOSPHATASE 1"/>
    <property type="match status" value="1"/>
</dbReference>
<accession>A0A5A8CCK3</accession>
<evidence type="ECO:0000256" key="2">
    <source>
        <dbReference type="SAM" id="MobiDB-lite"/>
    </source>
</evidence>
<name>A0A5A8CCK3_CAFRO</name>
<proteinExistence type="predicted"/>
<dbReference type="PANTHER" id="PTHR11567">
    <property type="entry name" value="ACID PHOSPHATASE-RELATED"/>
    <property type="match status" value="1"/>
</dbReference>
<dbReference type="Proteomes" id="UP000323011">
    <property type="component" value="Unassembled WGS sequence"/>
</dbReference>
<feature type="region of interest" description="Disordered" evidence="2">
    <location>
        <begin position="703"/>
        <end position="728"/>
    </location>
</feature>
<feature type="chain" id="PRO_5022851905" description="Histidine acid phosphatase" evidence="3">
    <location>
        <begin position="40"/>
        <end position="728"/>
    </location>
</feature>
<evidence type="ECO:0000256" key="3">
    <source>
        <dbReference type="SAM" id="SignalP"/>
    </source>
</evidence>
<evidence type="ECO:0000313" key="4">
    <source>
        <dbReference type="EMBL" id="KAA0150618.1"/>
    </source>
</evidence>
<keyword evidence="3" id="KW-0732">Signal</keyword>
<reference evidence="4 5" key="1">
    <citation type="submission" date="2019-07" db="EMBL/GenBank/DDBJ databases">
        <title>Genomes of Cafeteria roenbergensis.</title>
        <authorList>
            <person name="Fischer M.G."/>
            <person name="Hackl T."/>
            <person name="Roman M."/>
        </authorList>
    </citation>
    <scope>NUCLEOTIDE SEQUENCE [LARGE SCALE GENOMIC DNA]</scope>
    <source>
        <strain evidence="4 5">BVI</strain>
    </source>
</reference>
<evidence type="ECO:0000313" key="5">
    <source>
        <dbReference type="Proteomes" id="UP000323011"/>
    </source>
</evidence>
<evidence type="ECO:0000256" key="1">
    <source>
        <dbReference type="ARBA" id="ARBA00022801"/>
    </source>
</evidence>
<sequence>MARNPGRLRALAMARGGGGTMRAGHALLAVAVSTALVAGALDPPAATPPPEFVQDRLQAYCHPPGAGYNTTKDGLRPPSDATLPESWARGWARAARRVLPASEEAGAAFRLRFLQGVLRHGDRSGMEDIPFTDAGSWDCGVPREDRHAWAVLDGFRAQYESPECVIDPPLRREGGMPGLSKHAAQTEISAATADAVPAAPVRDGCGAEAIGKVRAPGPASAGLDGSRYAPGTVCASGQLTHRGMQQHMRLGMLFRTLLTGEGATWRVQPLHAPPAAGSLPASAPPPRMAAAAVGDDAGRGDTDGVQVAPASVRREGAPLLTPEAAADPWAVRVSSTNYGRTALSGASFWHGLAPLPSVAELPFGTESEPTFQRVPAPAAAAGQPATRSVLVVPRELDPLLAAKDASRCPLASLIVDEVRAHASIHKRVSPRVSKAVAALASAGGAPPEEQGRAARMRTLAVADLVNTRVCHGQPLPCALGAGGKPRPPQDRASEPDGSGVCLSAAVATAVLREADRDYGRRLGGPDVALLMFPALRGIAAQLRAAWEGTTSLRASFRFAHDTVLYPLLASLGAGDHEWPGYASRLTFELWTLSADSELVAGTRREGSQPVHHGVAETLPLVRVVFQGEDITPLLGCSRSWGSPGAAATATLQGAPPRERLLAMAWEALAGSACTLDSFEDQVRSIIHPHSTWADACTFGPARPLSTDSHAPPLTTDADGGGSGAAGPF</sequence>
<dbReference type="AlphaFoldDB" id="A0A5A8CCK3"/>
<keyword evidence="1" id="KW-0378">Hydrolase</keyword>
<feature type="region of interest" description="Disordered" evidence="2">
    <location>
        <begin position="276"/>
        <end position="304"/>
    </location>
</feature>
<dbReference type="InterPro" id="IPR050645">
    <property type="entry name" value="Histidine_acid_phosphatase"/>
</dbReference>
<protein>
    <recommendedName>
        <fullName evidence="6">Histidine acid phosphatase</fullName>
    </recommendedName>
</protein>
<dbReference type="GO" id="GO:0016791">
    <property type="term" value="F:phosphatase activity"/>
    <property type="evidence" value="ECO:0007669"/>
    <property type="project" value="TreeGrafter"/>
</dbReference>
<dbReference type="Gene3D" id="3.40.50.1240">
    <property type="entry name" value="Phosphoglycerate mutase-like"/>
    <property type="match status" value="1"/>
</dbReference>